<evidence type="ECO:0000313" key="3">
    <source>
        <dbReference type="Proteomes" id="UP000036834"/>
    </source>
</evidence>
<reference evidence="3" key="1">
    <citation type="submission" date="2015-07" db="EMBL/GenBank/DDBJ databases">
        <title>Genome sequencing project for genomic taxonomy and phylogenomics of Bacillus-like bacteria.</title>
        <authorList>
            <person name="Liu B."/>
            <person name="Wang J."/>
            <person name="Zhu Y."/>
            <person name="Liu G."/>
            <person name="Chen Q."/>
            <person name="Chen Z."/>
            <person name="Lan J."/>
            <person name="Che J."/>
            <person name="Ge C."/>
            <person name="Shi H."/>
            <person name="Pan Z."/>
            <person name="Liu X."/>
        </authorList>
    </citation>
    <scope>NUCLEOTIDE SEQUENCE [LARGE SCALE GENOMIC DNA]</scope>
    <source>
        <strain evidence="3">DSM 9887</strain>
    </source>
</reference>
<organism evidence="2 3">
    <name type="scientific">Brevibacillus reuszeri</name>
    <dbReference type="NCBI Taxonomy" id="54915"/>
    <lineage>
        <taxon>Bacteria</taxon>
        <taxon>Bacillati</taxon>
        <taxon>Bacillota</taxon>
        <taxon>Bacilli</taxon>
        <taxon>Bacillales</taxon>
        <taxon>Paenibacillaceae</taxon>
        <taxon>Brevibacillus</taxon>
    </lineage>
</organism>
<gene>
    <name evidence="2" type="ORF">ADS79_07390</name>
    <name evidence="1" type="ORF">BRE01_31100</name>
</gene>
<dbReference type="STRING" id="54915.ADS79_07390"/>
<dbReference type="Proteomes" id="UP000036834">
    <property type="component" value="Unassembled WGS sequence"/>
</dbReference>
<evidence type="ECO:0000313" key="1">
    <source>
        <dbReference type="EMBL" id="GED69408.1"/>
    </source>
</evidence>
<evidence type="ECO:0000313" key="2">
    <source>
        <dbReference type="EMBL" id="KNB73752.1"/>
    </source>
</evidence>
<accession>A0A0K9YYN9</accession>
<comment type="caution">
    <text evidence="2">The sequence shown here is derived from an EMBL/GenBank/DDBJ whole genome shotgun (WGS) entry which is preliminary data.</text>
</comment>
<proteinExistence type="predicted"/>
<sequence>MSTRATEIDIDLTKMTVTVPIGQGIQMVLIDPRQGKAKVVPIVHHGETIVKSSQGRISKLDFNESELF</sequence>
<dbReference type="EMBL" id="LGIQ01000005">
    <property type="protein sequence ID" value="KNB73752.1"/>
    <property type="molecule type" value="Genomic_DNA"/>
</dbReference>
<keyword evidence="4" id="KW-1185">Reference proteome</keyword>
<name>A0A0K9YYN9_9BACL</name>
<evidence type="ECO:0000313" key="4">
    <source>
        <dbReference type="Proteomes" id="UP000319578"/>
    </source>
</evidence>
<dbReference type="AlphaFoldDB" id="A0A0K9YYN9"/>
<dbReference type="PATRIC" id="fig|54915.3.peg.6911"/>
<dbReference type="InterPro" id="IPR035530">
    <property type="entry name" value="PBSX_XtrA"/>
</dbReference>
<dbReference type="Pfam" id="PF17356">
    <property type="entry name" value="PBSX_XtrA"/>
    <property type="match status" value="1"/>
</dbReference>
<dbReference type="OrthoDB" id="2472778at2"/>
<reference evidence="2" key="2">
    <citation type="submission" date="2015-07" db="EMBL/GenBank/DDBJ databases">
        <title>MeaNS - Measles Nucleotide Surveillance Program.</title>
        <authorList>
            <person name="Tran T."/>
            <person name="Druce J."/>
        </authorList>
    </citation>
    <scope>NUCLEOTIDE SEQUENCE</scope>
    <source>
        <strain evidence="2">DSM 9887</strain>
    </source>
</reference>
<reference evidence="1 4" key="3">
    <citation type="submission" date="2019-06" db="EMBL/GenBank/DDBJ databases">
        <title>Whole genome shotgun sequence of Brevibacillus reuszeri NBRC 15719.</title>
        <authorList>
            <person name="Hosoyama A."/>
            <person name="Uohara A."/>
            <person name="Ohji S."/>
            <person name="Ichikawa N."/>
        </authorList>
    </citation>
    <scope>NUCLEOTIDE SEQUENCE [LARGE SCALE GENOMIC DNA]</scope>
    <source>
        <strain evidence="1 4">NBRC 15719</strain>
    </source>
</reference>
<dbReference type="RefSeq" id="WP_049737759.1">
    <property type="nucleotide sequence ID" value="NZ_BJON01000012.1"/>
</dbReference>
<dbReference type="Proteomes" id="UP000319578">
    <property type="component" value="Unassembled WGS sequence"/>
</dbReference>
<protein>
    <submittedName>
        <fullName evidence="2">Uncharacterized protein</fullName>
    </submittedName>
</protein>
<dbReference type="EMBL" id="BJON01000012">
    <property type="protein sequence ID" value="GED69408.1"/>
    <property type="molecule type" value="Genomic_DNA"/>
</dbReference>